<dbReference type="InParanoid" id="A0A2P5DPS0"/>
<dbReference type="OrthoDB" id="10346747at2759"/>
<dbReference type="Proteomes" id="UP000237000">
    <property type="component" value="Unassembled WGS sequence"/>
</dbReference>
<protein>
    <submittedName>
        <fullName evidence="2">Uncharacterized protein</fullName>
    </submittedName>
</protein>
<evidence type="ECO:0000313" key="2">
    <source>
        <dbReference type="EMBL" id="PON75271.1"/>
    </source>
</evidence>
<reference evidence="3" key="1">
    <citation type="submission" date="2016-06" db="EMBL/GenBank/DDBJ databases">
        <title>Parallel loss of symbiosis genes in relatives of nitrogen-fixing non-legume Parasponia.</title>
        <authorList>
            <person name="Van Velzen R."/>
            <person name="Holmer R."/>
            <person name="Bu F."/>
            <person name="Rutten L."/>
            <person name="Van Zeijl A."/>
            <person name="Liu W."/>
            <person name="Santuari L."/>
            <person name="Cao Q."/>
            <person name="Sharma T."/>
            <person name="Shen D."/>
            <person name="Roswanjaya Y."/>
            <person name="Wardhani T."/>
            <person name="Kalhor M.S."/>
            <person name="Jansen J."/>
            <person name="Van den Hoogen J."/>
            <person name="Gungor B."/>
            <person name="Hartog M."/>
            <person name="Hontelez J."/>
            <person name="Verver J."/>
            <person name="Yang W.-C."/>
            <person name="Schijlen E."/>
            <person name="Repin R."/>
            <person name="Schilthuizen M."/>
            <person name="Schranz E."/>
            <person name="Heidstra R."/>
            <person name="Miyata K."/>
            <person name="Fedorova E."/>
            <person name="Kohlen W."/>
            <person name="Bisseling T."/>
            <person name="Smit S."/>
            <person name="Geurts R."/>
        </authorList>
    </citation>
    <scope>NUCLEOTIDE SEQUENCE [LARGE SCALE GENOMIC DNA]</scope>
    <source>
        <strain evidence="3">cv. RG33-2</strain>
    </source>
</reference>
<comment type="caution">
    <text evidence="2">The sequence shown here is derived from an EMBL/GenBank/DDBJ whole genome shotgun (WGS) entry which is preliminary data.</text>
</comment>
<evidence type="ECO:0000256" key="1">
    <source>
        <dbReference type="SAM" id="MobiDB-lite"/>
    </source>
</evidence>
<organism evidence="2 3">
    <name type="scientific">Trema orientale</name>
    <name type="common">Charcoal tree</name>
    <name type="synonym">Celtis orientalis</name>
    <dbReference type="NCBI Taxonomy" id="63057"/>
    <lineage>
        <taxon>Eukaryota</taxon>
        <taxon>Viridiplantae</taxon>
        <taxon>Streptophyta</taxon>
        <taxon>Embryophyta</taxon>
        <taxon>Tracheophyta</taxon>
        <taxon>Spermatophyta</taxon>
        <taxon>Magnoliopsida</taxon>
        <taxon>eudicotyledons</taxon>
        <taxon>Gunneridae</taxon>
        <taxon>Pentapetalae</taxon>
        <taxon>rosids</taxon>
        <taxon>fabids</taxon>
        <taxon>Rosales</taxon>
        <taxon>Cannabaceae</taxon>
        <taxon>Trema</taxon>
    </lineage>
</organism>
<feature type="compositionally biased region" description="Basic and acidic residues" evidence="1">
    <location>
        <begin position="80"/>
        <end position="89"/>
    </location>
</feature>
<dbReference type="EMBL" id="JXTC01000257">
    <property type="protein sequence ID" value="PON75271.1"/>
    <property type="molecule type" value="Genomic_DNA"/>
</dbReference>
<feature type="region of interest" description="Disordered" evidence="1">
    <location>
        <begin position="46"/>
        <end position="94"/>
    </location>
</feature>
<gene>
    <name evidence="2" type="ORF">TorRG33x02_245610</name>
</gene>
<name>A0A2P5DPS0_TREOI</name>
<feature type="compositionally biased region" description="Basic and acidic residues" evidence="1">
    <location>
        <begin position="47"/>
        <end position="60"/>
    </location>
</feature>
<proteinExistence type="predicted"/>
<sequence>MEVESGRVGGDQDRSATFLDVLAHGRRNQISDRRLRRHQHLYGSDAPLDRHVEKKLRQLDRPSFGRRRRRRYDQTPARKQVGDRLRPPELRGLLRQAPSVKRRRFLRQLSSPVLLLLPSPVTLRARHFSPKYYNKK</sequence>
<dbReference type="AlphaFoldDB" id="A0A2P5DPS0"/>
<evidence type="ECO:0000313" key="3">
    <source>
        <dbReference type="Proteomes" id="UP000237000"/>
    </source>
</evidence>
<keyword evidence="3" id="KW-1185">Reference proteome</keyword>
<accession>A0A2P5DPS0</accession>